<dbReference type="GO" id="GO:0006310">
    <property type="term" value="P:DNA recombination"/>
    <property type="evidence" value="ECO:0007669"/>
    <property type="project" value="UniProtKB-KW"/>
</dbReference>
<dbReference type="Gene3D" id="1.10.443.10">
    <property type="entry name" value="Intergrase catalytic core"/>
    <property type="match status" value="1"/>
</dbReference>
<dbReference type="InterPro" id="IPR050090">
    <property type="entry name" value="Tyrosine_recombinase_XerCD"/>
</dbReference>
<evidence type="ECO:0000313" key="5">
    <source>
        <dbReference type="EMBL" id="GIF82099.1"/>
    </source>
</evidence>
<dbReference type="AlphaFoldDB" id="A0A8J3JQP7"/>
<dbReference type="Pfam" id="PF13495">
    <property type="entry name" value="Phage_int_SAM_4"/>
    <property type="match status" value="1"/>
</dbReference>
<evidence type="ECO:0000256" key="3">
    <source>
        <dbReference type="ARBA" id="ARBA00023172"/>
    </source>
</evidence>
<keyword evidence="3" id="KW-0233">DNA recombination</keyword>
<proteinExistence type="inferred from homology"/>
<dbReference type="EMBL" id="BONF01000018">
    <property type="protein sequence ID" value="GIF82099.1"/>
    <property type="molecule type" value="Genomic_DNA"/>
</dbReference>
<accession>A0A8J3JQP7</accession>
<dbReference type="PANTHER" id="PTHR30349">
    <property type="entry name" value="PHAGE INTEGRASE-RELATED"/>
    <property type="match status" value="1"/>
</dbReference>
<evidence type="ECO:0000256" key="1">
    <source>
        <dbReference type="ARBA" id="ARBA00008857"/>
    </source>
</evidence>
<comment type="caution">
    <text evidence="5">The sequence shown here is derived from an EMBL/GenBank/DDBJ whole genome shotgun (WGS) entry which is preliminary data.</text>
</comment>
<dbReference type="GO" id="GO:0015074">
    <property type="term" value="P:DNA integration"/>
    <property type="evidence" value="ECO:0007669"/>
    <property type="project" value="InterPro"/>
</dbReference>
<dbReference type="InterPro" id="IPR013762">
    <property type="entry name" value="Integrase-like_cat_sf"/>
</dbReference>
<evidence type="ECO:0000256" key="2">
    <source>
        <dbReference type="ARBA" id="ARBA00023125"/>
    </source>
</evidence>
<dbReference type="GO" id="GO:0003677">
    <property type="term" value="F:DNA binding"/>
    <property type="evidence" value="ECO:0007669"/>
    <property type="project" value="UniProtKB-KW"/>
</dbReference>
<name>A0A8J3JQP7_9ACTN</name>
<comment type="similarity">
    <text evidence="1">Belongs to the 'phage' integrase family.</text>
</comment>
<keyword evidence="6" id="KW-1185">Reference proteome</keyword>
<dbReference type="Pfam" id="PF00589">
    <property type="entry name" value="Phage_integrase"/>
    <property type="match status" value="1"/>
</dbReference>
<feature type="domain" description="Tyr recombinase" evidence="4">
    <location>
        <begin position="153"/>
        <end position="364"/>
    </location>
</feature>
<sequence>MFNAIMQELAASIVAPNLLPSSGVVFLDPAPATLEAMLEGWSRQQRVRFLKAETIRRRVDLVRRLSRFANQYPWEWSASEVEAFVDHLRGGPKPIVYSTARAYLNGIQLFLEYVTDPRYEWQQLCEERFGRAPQQVLGEWNTIAHVSEYEGRPGRRPLTYDEVQALFDAADGRVEVIRSRGRKGGLAAQRDSAMLKAVYAFGLRRREAWGLDLADLRRNPRVPDFGEFGAVLVRWGKSSRGSPPKRRTVLLVPEMDWIVAVLRQWLDEVRPRFQPAGLAALWVNERHERVSWRSLNDAFVAAREAAGLDPVLDLHCLRHSYVTHLIEFGYPERFVQEQVGHAYASTTALYTGVSDEYRNRLLTRALQARGPNLWEAL</sequence>
<gene>
    <name evidence="5" type="ORF">Cba03nite_34480</name>
</gene>
<evidence type="ECO:0000259" key="4">
    <source>
        <dbReference type="PROSITE" id="PS51898"/>
    </source>
</evidence>
<dbReference type="Proteomes" id="UP000601223">
    <property type="component" value="Unassembled WGS sequence"/>
</dbReference>
<evidence type="ECO:0000313" key="6">
    <source>
        <dbReference type="Proteomes" id="UP000601223"/>
    </source>
</evidence>
<dbReference type="PROSITE" id="PS51898">
    <property type="entry name" value="TYR_RECOMBINASE"/>
    <property type="match status" value="1"/>
</dbReference>
<dbReference type="SUPFAM" id="SSF56349">
    <property type="entry name" value="DNA breaking-rejoining enzymes"/>
    <property type="match status" value="1"/>
</dbReference>
<dbReference type="InterPro" id="IPR011010">
    <property type="entry name" value="DNA_brk_join_enz"/>
</dbReference>
<dbReference type="InterPro" id="IPR002104">
    <property type="entry name" value="Integrase_catalytic"/>
</dbReference>
<organism evidence="5 6">
    <name type="scientific">Catellatospora bangladeshensis</name>
    <dbReference type="NCBI Taxonomy" id="310355"/>
    <lineage>
        <taxon>Bacteria</taxon>
        <taxon>Bacillati</taxon>
        <taxon>Actinomycetota</taxon>
        <taxon>Actinomycetes</taxon>
        <taxon>Micromonosporales</taxon>
        <taxon>Micromonosporaceae</taxon>
        <taxon>Catellatospora</taxon>
    </lineage>
</organism>
<protein>
    <submittedName>
        <fullName evidence="5">Integron integrase</fullName>
    </submittedName>
</protein>
<dbReference type="InterPro" id="IPR004107">
    <property type="entry name" value="Integrase_SAM-like_N"/>
</dbReference>
<reference evidence="5 6" key="1">
    <citation type="submission" date="2021-01" db="EMBL/GenBank/DDBJ databases">
        <title>Whole genome shotgun sequence of Catellatospora bangladeshensis NBRC 107357.</title>
        <authorList>
            <person name="Komaki H."/>
            <person name="Tamura T."/>
        </authorList>
    </citation>
    <scope>NUCLEOTIDE SEQUENCE [LARGE SCALE GENOMIC DNA]</scope>
    <source>
        <strain evidence="5 6">NBRC 107357</strain>
    </source>
</reference>
<keyword evidence="2" id="KW-0238">DNA-binding</keyword>
<dbReference type="PANTHER" id="PTHR30349:SF41">
    <property type="entry name" value="INTEGRASE_RECOMBINASE PROTEIN MJ0367-RELATED"/>
    <property type="match status" value="1"/>
</dbReference>